<reference evidence="6 7" key="1">
    <citation type="submission" date="2021-01" db="EMBL/GenBank/DDBJ databases">
        <title>Roseomonas sp. nov, a bacterium isolated from an oil production mixture in Yumen Oilfield.</title>
        <authorList>
            <person name="Wu D."/>
        </authorList>
    </citation>
    <scope>NUCLEOTIDE SEQUENCE [LARGE SCALE GENOMIC DNA]</scope>
    <source>
        <strain evidence="6 7">ROY-5-3</strain>
    </source>
</reference>
<accession>A0ABS6HGX7</accession>
<evidence type="ECO:0000256" key="2">
    <source>
        <dbReference type="ARBA" id="ARBA00022525"/>
    </source>
</evidence>
<dbReference type="Pfam" id="PF06119">
    <property type="entry name" value="NIDO"/>
    <property type="match status" value="1"/>
</dbReference>
<feature type="region of interest" description="Disordered" evidence="4">
    <location>
        <begin position="727"/>
        <end position="747"/>
    </location>
</feature>
<comment type="subcellular location">
    <subcellularLocation>
        <location evidence="1">Secreted</location>
    </subcellularLocation>
</comment>
<evidence type="ECO:0000256" key="1">
    <source>
        <dbReference type="ARBA" id="ARBA00004613"/>
    </source>
</evidence>
<dbReference type="InterPro" id="IPR018511">
    <property type="entry name" value="Hemolysin-typ_Ca-bd_CS"/>
</dbReference>
<dbReference type="InterPro" id="IPR050557">
    <property type="entry name" value="RTX_toxin/Mannuronan_C5-epim"/>
</dbReference>
<feature type="compositionally biased region" description="Acidic residues" evidence="4">
    <location>
        <begin position="736"/>
        <end position="745"/>
    </location>
</feature>
<comment type="caution">
    <text evidence="6">The sequence shown here is derived from an EMBL/GenBank/DDBJ whole genome shotgun (WGS) entry which is preliminary data.</text>
</comment>
<dbReference type="RefSeq" id="WP_216878748.1">
    <property type="nucleotide sequence ID" value="NZ_JAERQM010000009.1"/>
</dbReference>
<feature type="region of interest" description="Disordered" evidence="4">
    <location>
        <begin position="659"/>
        <end position="699"/>
    </location>
</feature>
<proteinExistence type="predicted"/>
<feature type="domain" description="Calx-beta" evidence="5">
    <location>
        <begin position="259"/>
        <end position="363"/>
    </location>
</feature>
<dbReference type="SMART" id="SM00237">
    <property type="entry name" value="Calx_beta"/>
    <property type="match status" value="2"/>
</dbReference>
<keyword evidence="3" id="KW-0677">Repeat</keyword>
<dbReference type="InterPro" id="IPR001343">
    <property type="entry name" value="Hemolysn_Ca-bd"/>
</dbReference>
<evidence type="ECO:0000256" key="4">
    <source>
        <dbReference type="SAM" id="MobiDB-lite"/>
    </source>
</evidence>
<dbReference type="Proteomes" id="UP000689967">
    <property type="component" value="Unassembled WGS sequence"/>
</dbReference>
<sequence length="913" mass="94228">MALLINGFGGPAGFGENALPADSRWSLVPIDLADFFNASSGLKFLGNFYSALWVNQDGFIQFRPDTGERAELPEIPPQGPGVGVRETITPILAPFWSPVDTDQTPLPTSEGGTSRGTNLVWYELDEATGTLVVTWDDVLPASGGGSEIDDAEGRNAFQLILRPATNPGATSIDFDVTFRYESLEWPSFNFRDNLFFTTVAGRAVMTDFATVLDGEVVITELPPSLDAAEDPEAAAALVTTGNIIGQPGVWHYAYRQGWVTAEISAEDAVVVEGTGPGATFAAVEVRLVAGVQHEVTVTWQAVNQAEGLGFANVEADLLATSGSITFAPGETQKSIFIPIVRDAIDEALPGLGFTNETFRLELSTTPVTFLAPGGSILLNDSVVVTITDDDTPVEGGFRVEDASVAEGGGELVFTVTRGDAAAAGSVDFNITGVDATAGADFTALSGTLEFAAGEASRTIRIGILDDGLVEADEALTLTLSNAVGQPILEGSATGTILDDDSGLVIQPDPSFVLEGESDTPITFQFTRSGADVAVARTLGWIFVPEGLSLADFAPGTAFSGTVSFAAGETAQSVTLFLLADDVTETVLEAGRMTLIPADAALYASLATFDLGTQDAPDPPTPDRRLGTAGADAISGLAGNDTLLGLGGDDLLRGGRGDDRVLGGDGNDTLEGGFGRDRLLGEAGDDSLSGGDGDDLLTGGLGADTLSGDAGRDTLSGGEDGDVLFGGADRDRLMGDAGDDSLDGGDGEDRLFGGDGLDTLSGGDGADYLLGQAGADLLMGGAGDDVLLGGAADDTLEGGLGADRLRGDAGRDVFRWTSLEDSTLAARDRVLDFVVGEDRLDFSAIDGDLALPGIQEFVLLGAGGFTPGTPGLRFLHFAGNTVIQLDSADQDLVPEMYVVISGLHELTAADFILS</sequence>
<name>A0ABS6HGX7_9PROT</name>
<dbReference type="PANTHER" id="PTHR38340:SF1">
    <property type="entry name" value="S-LAYER PROTEIN"/>
    <property type="match status" value="1"/>
</dbReference>
<keyword evidence="7" id="KW-1185">Reference proteome</keyword>
<dbReference type="PROSITE" id="PS00330">
    <property type="entry name" value="HEMOLYSIN_CALCIUM"/>
    <property type="match status" value="2"/>
</dbReference>
<feature type="domain" description="Calx-beta" evidence="5">
    <location>
        <begin position="382"/>
        <end position="480"/>
    </location>
</feature>
<dbReference type="EMBL" id="JAERQM010000009">
    <property type="protein sequence ID" value="MBU8546731.1"/>
    <property type="molecule type" value="Genomic_DNA"/>
</dbReference>
<dbReference type="InterPro" id="IPR013858">
    <property type="entry name" value="Peptidase_M10B_C"/>
</dbReference>
<evidence type="ECO:0000313" key="6">
    <source>
        <dbReference type="EMBL" id="MBU8546731.1"/>
    </source>
</evidence>
<dbReference type="InterPro" id="IPR003886">
    <property type="entry name" value="NIDO_dom"/>
</dbReference>
<dbReference type="Pfam" id="PF00353">
    <property type="entry name" value="HemolysinCabind"/>
    <property type="match status" value="4"/>
</dbReference>
<gene>
    <name evidence="6" type="ORF">JJQ90_23635</name>
</gene>
<dbReference type="Pfam" id="PF08548">
    <property type="entry name" value="Peptidase_M10_C"/>
    <property type="match status" value="1"/>
</dbReference>
<organism evidence="6 7">
    <name type="scientific">Falsiroseomonas oleicola</name>
    <dbReference type="NCBI Taxonomy" id="2801474"/>
    <lineage>
        <taxon>Bacteria</taxon>
        <taxon>Pseudomonadati</taxon>
        <taxon>Pseudomonadota</taxon>
        <taxon>Alphaproteobacteria</taxon>
        <taxon>Acetobacterales</taxon>
        <taxon>Roseomonadaceae</taxon>
        <taxon>Falsiroseomonas</taxon>
    </lineage>
</organism>
<dbReference type="PANTHER" id="PTHR38340">
    <property type="entry name" value="S-LAYER PROTEIN"/>
    <property type="match status" value="1"/>
</dbReference>
<evidence type="ECO:0000313" key="7">
    <source>
        <dbReference type="Proteomes" id="UP000689967"/>
    </source>
</evidence>
<evidence type="ECO:0000256" key="3">
    <source>
        <dbReference type="ARBA" id="ARBA00022737"/>
    </source>
</evidence>
<keyword evidence="2" id="KW-0964">Secreted</keyword>
<dbReference type="InterPro" id="IPR003644">
    <property type="entry name" value="Calx_beta"/>
</dbReference>
<dbReference type="Pfam" id="PF03160">
    <property type="entry name" value="Calx-beta"/>
    <property type="match status" value="1"/>
</dbReference>
<evidence type="ECO:0000259" key="5">
    <source>
        <dbReference type="SMART" id="SM00237"/>
    </source>
</evidence>
<protein>
    <submittedName>
        <fullName evidence="6">M10 family metallopeptidase C-terminal domain-containing protein</fullName>
    </submittedName>
</protein>